<feature type="transmembrane region" description="Helical" evidence="12">
    <location>
        <begin position="12"/>
        <end position="33"/>
    </location>
</feature>
<evidence type="ECO:0000256" key="6">
    <source>
        <dbReference type="ARBA" id="ARBA00022481"/>
    </source>
</evidence>
<comment type="subunit">
    <text evidence="3">Type II secretion system is composed of four main components: the outer membrane complex, the inner membrane complex, the cytoplasmic secretion ATPase and the periplasm-spanning pseudopilus. Forms homomultimers.</text>
</comment>
<keyword evidence="9 12" id="KW-1133">Transmembrane helix</keyword>
<keyword evidence="5" id="KW-1003">Cell membrane</keyword>
<dbReference type="Proteomes" id="UP000279457">
    <property type="component" value="Unassembled WGS sequence"/>
</dbReference>
<comment type="function">
    <text evidence="11">Core component of the type II secretion system required for the energy-dependent secretion of extracellular factors such as proteases and toxins from the periplasm. Pseudopilin (pilin-like) protein that polymerizes to form the pseudopilus. Further polymerization triggers pseudopilus growth.</text>
</comment>
<keyword evidence="8 12" id="KW-0812">Transmembrane</keyword>
<dbReference type="InterPro" id="IPR045584">
    <property type="entry name" value="Pilin-like"/>
</dbReference>
<evidence type="ECO:0000256" key="4">
    <source>
        <dbReference type="ARBA" id="ARBA00020042"/>
    </source>
</evidence>
<keyword evidence="10 12" id="KW-0472">Membrane</keyword>
<dbReference type="GO" id="GO:0015628">
    <property type="term" value="P:protein secretion by the type II secretion system"/>
    <property type="evidence" value="ECO:0007669"/>
    <property type="project" value="InterPro"/>
</dbReference>
<dbReference type="Pfam" id="PF08334">
    <property type="entry name" value="T2SSG"/>
    <property type="match status" value="1"/>
</dbReference>
<dbReference type="InterPro" id="IPR013545">
    <property type="entry name" value="T2SS_protein-GspG_C"/>
</dbReference>
<proteinExistence type="inferred from homology"/>
<dbReference type="InterPro" id="IPR012902">
    <property type="entry name" value="N_methyl_site"/>
</dbReference>
<evidence type="ECO:0000256" key="2">
    <source>
        <dbReference type="ARBA" id="ARBA00009984"/>
    </source>
</evidence>
<dbReference type="NCBIfam" id="TIGR01710">
    <property type="entry name" value="typeII_sec_gspG"/>
    <property type="match status" value="1"/>
</dbReference>
<keyword evidence="15" id="KW-1185">Reference proteome</keyword>
<evidence type="ECO:0000256" key="7">
    <source>
        <dbReference type="ARBA" id="ARBA00022519"/>
    </source>
</evidence>
<dbReference type="GO" id="GO:0015627">
    <property type="term" value="C:type II protein secretion system complex"/>
    <property type="evidence" value="ECO:0007669"/>
    <property type="project" value="InterPro"/>
</dbReference>
<reference evidence="14 15" key="1">
    <citation type="submission" date="2018-10" db="EMBL/GenBank/DDBJ databases">
        <title>Draft genome sequence for the type isolate of Erwinia psidii, agent causal of bacterial blight in guava (Psidium guajava) and wilt and die-back of Eucalyptus spp.</title>
        <authorList>
            <person name="Hermenegildo P.S."/>
            <person name="Santos S.A."/>
            <person name="Guimaraes L.M.S."/>
            <person name="Vidigal P.M.P."/>
            <person name="Pereira I.C."/>
            <person name="Badel J.L."/>
            <person name="Alfenas-Zerbini P."/>
            <person name="Ferreira M.A.S.V."/>
            <person name="Alfenas A.C."/>
        </authorList>
    </citation>
    <scope>NUCLEOTIDE SEQUENCE [LARGE SCALE GENOMIC DNA]</scope>
    <source>
        <strain evidence="14 15">IBSBF 435</strain>
    </source>
</reference>
<sequence>MCLCGEKRKQRGFTLLEVMIVIVILGVLASLMLPSLMGNKDKADRQKAVSDIVTLENALEMYKLDNNIYPSTEQGLKALVKKPEIAPVPRNYREDGYVRRLPKDPWGNAYQMRSPGQHGSVDIYSFGPSGIEGEGNITNWQLDE</sequence>
<keyword evidence="6" id="KW-0488">Methylation</keyword>
<dbReference type="PANTHER" id="PTHR30093:SF44">
    <property type="entry name" value="TYPE II SECRETION SYSTEM CORE PROTEIN G"/>
    <property type="match status" value="1"/>
</dbReference>
<feature type="domain" description="Type II secretion system protein GspG C-terminal" evidence="13">
    <location>
        <begin position="36"/>
        <end position="135"/>
    </location>
</feature>
<dbReference type="PROSITE" id="PS00409">
    <property type="entry name" value="PROKAR_NTER_METHYL"/>
    <property type="match status" value="1"/>
</dbReference>
<accession>A0A3N6SEJ7</accession>
<dbReference type="OrthoDB" id="9795612at2"/>
<evidence type="ECO:0000256" key="5">
    <source>
        <dbReference type="ARBA" id="ARBA00022475"/>
    </source>
</evidence>
<dbReference type="PANTHER" id="PTHR30093">
    <property type="entry name" value="GENERAL SECRETION PATHWAY PROTEIN G"/>
    <property type="match status" value="1"/>
</dbReference>
<dbReference type="InterPro" id="IPR010054">
    <property type="entry name" value="Type2_sec_GspG"/>
</dbReference>
<name>A0A3N6SEJ7_9GAMM</name>
<evidence type="ECO:0000313" key="15">
    <source>
        <dbReference type="Proteomes" id="UP000279457"/>
    </source>
</evidence>
<evidence type="ECO:0000256" key="9">
    <source>
        <dbReference type="ARBA" id="ARBA00022989"/>
    </source>
</evidence>
<evidence type="ECO:0000256" key="8">
    <source>
        <dbReference type="ARBA" id="ARBA00022692"/>
    </source>
</evidence>
<evidence type="ECO:0000256" key="12">
    <source>
        <dbReference type="SAM" id="Phobius"/>
    </source>
</evidence>
<evidence type="ECO:0000256" key="11">
    <source>
        <dbReference type="ARBA" id="ARBA00045631"/>
    </source>
</evidence>
<keyword evidence="7" id="KW-0997">Cell inner membrane</keyword>
<dbReference type="Gene3D" id="3.30.700.10">
    <property type="entry name" value="Glycoprotein, Type 4 Pilin"/>
    <property type="match status" value="1"/>
</dbReference>
<dbReference type="GO" id="GO:0005886">
    <property type="term" value="C:plasma membrane"/>
    <property type="evidence" value="ECO:0007669"/>
    <property type="project" value="UniProtKB-SubCell"/>
</dbReference>
<dbReference type="PRINTS" id="PR00813">
    <property type="entry name" value="BCTERIALGSPG"/>
</dbReference>
<comment type="subcellular location">
    <subcellularLocation>
        <location evidence="1">Cell inner membrane</location>
        <topology evidence="1">Single-pass membrane protein</topology>
    </subcellularLocation>
</comment>
<dbReference type="RefSeq" id="WP_124234180.1">
    <property type="nucleotide sequence ID" value="NZ_RHHM01000014.1"/>
</dbReference>
<evidence type="ECO:0000313" key="14">
    <source>
        <dbReference type="EMBL" id="RQM37061.1"/>
    </source>
</evidence>
<dbReference type="InterPro" id="IPR000983">
    <property type="entry name" value="Bac_GSPG_pilin"/>
</dbReference>
<evidence type="ECO:0000256" key="10">
    <source>
        <dbReference type="ARBA" id="ARBA00023136"/>
    </source>
</evidence>
<dbReference type="AlphaFoldDB" id="A0A3N6SEJ7"/>
<dbReference type="NCBIfam" id="TIGR02532">
    <property type="entry name" value="IV_pilin_GFxxxE"/>
    <property type="match status" value="1"/>
</dbReference>
<gene>
    <name evidence="14" type="primary">gspG</name>
    <name evidence="14" type="ORF">EB241_16755</name>
</gene>
<comment type="similarity">
    <text evidence="2">Belongs to the GSP G family.</text>
</comment>
<comment type="caution">
    <text evidence="14">The sequence shown here is derived from an EMBL/GenBank/DDBJ whole genome shotgun (WGS) entry which is preliminary data.</text>
</comment>
<dbReference type="EMBL" id="RHHM01000014">
    <property type="protein sequence ID" value="RQM37061.1"/>
    <property type="molecule type" value="Genomic_DNA"/>
</dbReference>
<evidence type="ECO:0000256" key="3">
    <source>
        <dbReference type="ARBA" id="ARBA00011180"/>
    </source>
</evidence>
<protein>
    <recommendedName>
        <fullName evidence="4">Type II secretion system core protein G</fullName>
    </recommendedName>
</protein>
<dbReference type="Pfam" id="PF07963">
    <property type="entry name" value="N_methyl"/>
    <property type="match status" value="1"/>
</dbReference>
<evidence type="ECO:0000256" key="1">
    <source>
        <dbReference type="ARBA" id="ARBA00004377"/>
    </source>
</evidence>
<organism evidence="14 15">
    <name type="scientific">Erwinia psidii</name>
    <dbReference type="NCBI Taxonomy" id="69224"/>
    <lineage>
        <taxon>Bacteria</taxon>
        <taxon>Pseudomonadati</taxon>
        <taxon>Pseudomonadota</taxon>
        <taxon>Gammaproteobacteria</taxon>
        <taxon>Enterobacterales</taxon>
        <taxon>Erwiniaceae</taxon>
        <taxon>Erwinia</taxon>
    </lineage>
</organism>
<evidence type="ECO:0000259" key="13">
    <source>
        <dbReference type="Pfam" id="PF08334"/>
    </source>
</evidence>
<dbReference type="SUPFAM" id="SSF54523">
    <property type="entry name" value="Pili subunits"/>
    <property type="match status" value="1"/>
</dbReference>